<sequence>MFEIDLYLKAVLTAFYQRRDRNELVELQRATRGKLMKEFLQRLENGQLDSELYDLNNIFGYTGDRDDLRKEIKKAGADKFRPLQDFIRQKTSSPADSVIKLLAIFIDFEPRPFEKWIEIKRAENEKIKVEEVKSDDQNDDTPSGGDITNITDNGGQKHIDVEKDPSLENTQITAAPGKGNGTVTVGGDQKDEEDLQAEERNKTVDKANVTADNGKKERPVQGGSSVAGEDIPKPKDPETGDINLLDKENRFTKKRKVAIGILSTVIVISLGGLIYPKKNCMCWNGEEFVAVYCHTKQQRYQVIGLDEDKLESFRKITQPDTLGLKDVGHVWYSKIDNEVEFFTQPGLHPIKVDRSLKIATEHIIENHAGPKKKGKTQISETLADVELQ</sequence>
<dbReference type="Proteomes" id="UP000031802">
    <property type="component" value="Unassembled WGS sequence"/>
</dbReference>
<evidence type="ECO:0000313" key="3">
    <source>
        <dbReference type="EMBL" id="KGE13621.1"/>
    </source>
</evidence>
<evidence type="ECO:0000256" key="1">
    <source>
        <dbReference type="SAM" id="MobiDB-lite"/>
    </source>
</evidence>
<feature type="region of interest" description="Disordered" evidence="1">
    <location>
        <begin position="130"/>
        <end position="158"/>
    </location>
</feature>
<accession>A0A0B8T094</accession>
<dbReference type="eggNOG" id="ENOG5032XUG">
    <property type="taxonomic scope" value="Bacteria"/>
</dbReference>
<dbReference type="AlphaFoldDB" id="A0A0B8T094"/>
<comment type="caution">
    <text evidence="3">The sequence shown here is derived from an EMBL/GenBank/DDBJ whole genome shotgun (WGS) entry which is preliminary data.</text>
</comment>
<protein>
    <submittedName>
        <fullName evidence="3">Uncharacterized protein</fullName>
    </submittedName>
</protein>
<feature type="region of interest" description="Disordered" evidence="1">
    <location>
        <begin position="194"/>
        <end position="241"/>
    </location>
</feature>
<dbReference type="OrthoDB" id="1340494at2"/>
<dbReference type="RefSeq" id="WP_037500260.1">
    <property type="nucleotide sequence ID" value="NZ_JJMU01000048.1"/>
</dbReference>
<keyword evidence="2" id="KW-1133">Transmembrane helix</keyword>
<proteinExistence type="predicted"/>
<reference evidence="4" key="1">
    <citation type="submission" date="2014-04" db="EMBL/GenBank/DDBJ databases">
        <title>Whole-Genome optical mapping and complete genome sequence of Sphingobacterium deserti sp. nov., a new spaces isolated from desert in the west of China.</title>
        <authorList>
            <person name="Teng C."/>
            <person name="Zhou Z."/>
            <person name="Li X."/>
            <person name="Chen M."/>
            <person name="Lin M."/>
            <person name="Wang L."/>
            <person name="Su S."/>
            <person name="Zhang C."/>
            <person name="Zhang W."/>
        </authorList>
    </citation>
    <scope>NUCLEOTIDE SEQUENCE [LARGE SCALE GENOMIC DNA]</scope>
    <source>
        <strain evidence="4">ACCC05744</strain>
    </source>
</reference>
<organism evidence="3 4">
    <name type="scientific">Sphingobacterium deserti</name>
    <dbReference type="NCBI Taxonomy" id="1229276"/>
    <lineage>
        <taxon>Bacteria</taxon>
        <taxon>Pseudomonadati</taxon>
        <taxon>Bacteroidota</taxon>
        <taxon>Sphingobacteriia</taxon>
        <taxon>Sphingobacteriales</taxon>
        <taxon>Sphingobacteriaceae</taxon>
        <taxon>Sphingobacterium</taxon>
    </lineage>
</organism>
<dbReference type="STRING" id="1229276.DI53_2682"/>
<keyword evidence="4" id="KW-1185">Reference proteome</keyword>
<evidence type="ECO:0000256" key="2">
    <source>
        <dbReference type="SAM" id="Phobius"/>
    </source>
</evidence>
<feature type="transmembrane region" description="Helical" evidence="2">
    <location>
        <begin position="257"/>
        <end position="275"/>
    </location>
</feature>
<keyword evidence="2" id="KW-0812">Transmembrane</keyword>
<feature type="compositionally biased region" description="Basic and acidic residues" evidence="1">
    <location>
        <begin position="230"/>
        <end position="241"/>
    </location>
</feature>
<reference evidence="3 4" key="2">
    <citation type="journal article" date="2015" name="PLoS ONE">
        <title>Whole-Genome Optical Mapping and Finished Genome Sequence of Sphingobacterium deserti sp. nov., a New Species Isolated from the Western Desert of China.</title>
        <authorList>
            <person name="Teng C."/>
            <person name="Zhou Z."/>
            <person name="Molnar I."/>
            <person name="Li X."/>
            <person name="Tang R."/>
            <person name="Chen M."/>
            <person name="Wang L."/>
            <person name="Su S."/>
            <person name="Zhang W."/>
            <person name="Lin M."/>
        </authorList>
    </citation>
    <scope>NUCLEOTIDE SEQUENCE [LARGE SCALE GENOMIC DNA]</scope>
    <source>
        <strain evidence="4">ACCC05744</strain>
    </source>
</reference>
<gene>
    <name evidence="3" type="ORF">DI53_2682</name>
</gene>
<evidence type="ECO:0000313" key="4">
    <source>
        <dbReference type="Proteomes" id="UP000031802"/>
    </source>
</evidence>
<dbReference type="PATRIC" id="fig|1229276.3.peg.2762"/>
<dbReference type="EMBL" id="JJMU01000048">
    <property type="protein sequence ID" value="KGE13621.1"/>
    <property type="molecule type" value="Genomic_DNA"/>
</dbReference>
<name>A0A0B8T094_9SPHI</name>
<feature type="region of interest" description="Disordered" evidence="1">
    <location>
        <begin position="369"/>
        <end position="388"/>
    </location>
</feature>
<keyword evidence="2" id="KW-0472">Membrane</keyword>